<name>U5QF21_GLOK1</name>
<feature type="region of interest" description="Disordered" evidence="1">
    <location>
        <begin position="1"/>
        <end position="95"/>
    </location>
</feature>
<dbReference type="EMBL" id="CP003587">
    <property type="protein sequence ID" value="AGY57557.1"/>
    <property type="molecule type" value="Genomic_DNA"/>
</dbReference>
<sequence length="134" mass="14756">MPEDIFPSEPPEADENKPPPSEGNEDTEEQDFQPEESSEDEDEEEDDGPGTTFDEETDFEAFDDPADWQEDNEQDESQQIDLDDPFVQDGLSGFDQQTFGGASEVAAADNGYSVTDFAANWGCTDNSEIGTDPN</sequence>
<evidence type="ECO:0000313" key="2">
    <source>
        <dbReference type="EMBL" id="AGY57557.1"/>
    </source>
</evidence>
<reference evidence="2 3" key="1">
    <citation type="journal article" date="2013" name="PLoS ONE">
        <title>Cultivation and Complete Genome Sequencing of Gloeobacter kilaueensis sp. nov., from a Lava Cave in Kilauea Caldera, Hawai'i.</title>
        <authorList>
            <person name="Saw J.H."/>
            <person name="Schatz M."/>
            <person name="Brown M.V."/>
            <person name="Kunkel D.D."/>
            <person name="Foster J.S."/>
            <person name="Shick H."/>
            <person name="Christensen S."/>
            <person name="Hou S."/>
            <person name="Wan X."/>
            <person name="Donachie S.P."/>
        </authorList>
    </citation>
    <scope>NUCLEOTIDE SEQUENCE [LARGE SCALE GENOMIC DNA]</scope>
    <source>
        <strain evidence="3">JS</strain>
    </source>
</reference>
<accession>U5QF21</accession>
<dbReference type="HOGENOM" id="CLU_1893222_0_0_3"/>
<dbReference type="Proteomes" id="UP000017396">
    <property type="component" value="Chromosome"/>
</dbReference>
<evidence type="ECO:0000313" key="3">
    <source>
        <dbReference type="Proteomes" id="UP000017396"/>
    </source>
</evidence>
<dbReference type="AlphaFoldDB" id="U5QF21"/>
<proteinExistence type="predicted"/>
<dbReference type="KEGG" id="glj:GKIL_1311"/>
<evidence type="ECO:0000256" key="1">
    <source>
        <dbReference type="SAM" id="MobiDB-lite"/>
    </source>
</evidence>
<dbReference type="RefSeq" id="WP_023172650.1">
    <property type="nucleotide sequence ID" value="NC_022600.1"/>
</dbReference>
<keyword evidence="3" id="KW-1185">Reference proteome</keyword>
<feature type="compositionally biased region" description="Acidic residues" evidence="1">
    <location>
        <begin position="23"/>
        <end position="86"/>
    </location>
</feature>
<gene>
    <name evidence="2" type="ORF">GKIL_1311</name>
</gene>
<protein>
    <submittedName>
        <fullName evidence="2">Uncharacterized protein</fullName>
    </submittedName>
</protein>
<dbReference type="PATRIC" id="fig|1183438.3.peg.1290"/>
<dbReference type="STRING" id="1183438.GKIL_1311"/>
<organism evidence="2 3">
    <name type="scientific">Gloeobacter kilaueensis (strain ATCC BAA-2537 / CCAP 1431/1 / ULC 316 / JS1)</name>
    <dbReference type="NCBI Taxonomy" id="1183438"/>
    <lineage>
        <taxon>Bacteria</taxon>
        <taxon>Bacillati</taxon>
        <taxon>Cyanobacteriota</taxon>
        <taxon>Cyanophyceae</taxon>
        <taxon>Gloeobacterales</taxon>
        <taxon>Gloeobacteraceae</taxon>
        <taxon>Gloeobacter</taxon>
    </lineage>
</organism>